<comment type="caution">
    <text evidence="1">The sequence shown here is derived from an EMBL/GenBank/DDBJ whole genome shotgun (WGS) entry which is preliminary data.</text>
</comment>
<organism evidence="1 2">
    <name type="scientific">Botryosphaeria dothidea</name>
    <dbReference type="NCBI Taxonomy" id="55169"/>
    <lineage>
        <taxon>Eukaryota</taxon>
        <taxon>Fungi</taxon>
        <taxon>Dikarya</taxon>
        <taxon>Ascomycota</taxon>
        <taxon>Pezizomycotina</taxon>
        <taxon>Dothideomycetes</taxon>
        <taxon>Dothideomycetes incertae sedis</taxon>
        <taxon>Botryosphaeriales</taxon>
        <taxon>Botryosphaeriaceae</taxon>
        <taxon>Botryosphaeria</taxon>
    </lineage>
</organism>
<dbReference type="InterPro" id="IPR050121">
    <property type="entry name" value="Cytochrome_P450_monoxygenase"/>
</dbReference>
<dbReference type="Proteomes" id="UP000572817">
    <property type="component" value="Unassembled WGS sequence"/>
</dbReference>
<dbReference type="Pfam" id="PF00067">
    <property type="entry name" value="p450"/>
    <property type="match status" value="1"/>
</dbReference>
<dbReference type="Gene3D" id="1.10.630.10">
    <property type="entry name" value="Cytochrome P450"/>
    <property type="match status" value="1"/>
</dbReference>
<dbReference type="InterPro" id="IPR001128">
    <property type="entry name" value="Cyt_P450"/>
</dbReference>
<proteinExistence type="predicted"/>
<dbReference type="PANTHER" id="PTHR24305">
    <property type="entry name" value="CYTOCHROME P450"/>
    <property type="match status" value="1"/>
</dbReference>
<dbReference type="GO" id="GO:0032259">
    <property type="term" value="P:methylation"/>
    <property type="evidence" value="ECO:0007669"/>
    <property type="project" value="UniProtKB-KW"/>
</dbReference>
<sequence length="372" mass="42373">MHRHTKKLHDQYGPIVRIAPNECSVCDLQAWKEIYAVNGGFTKTDFYLTQAPNLSPHADSFTQLDEKKHAFRRRMIQHIFTFKTVLENEKYLDVVTELFIQRMGELADKGAVFDISEWAYWYTFDAIGELFFGRMFGLLQERKDVGGYIAAVDIILPHAIRVAVLPKVLWPLQILMLPFSAKFRHSVSVFNSLTAESKKLVDERVESGKGRPDLLEKLLEVSRDKSPEFDMTDVYTESYTAIFAGSDTTAVAIRSALYNLCKSSNAYENLQKEIDQYEAEGKLSPIITYAEASKMPYLTAVCKEAMRVFPSIALTFPRHVPKGGRELCGYYMAAGYRVGVNPAGFHLVKSIFGEDADEFKPDRWIRPEAKEM</sequence>
<name>A0A8H4N369_9PEZI</name>
<dbReference type="EMBL" id="WWBZ02000040">
    <property type="protein sequence ID" value="KAF4305428.1"/>
    <property type="molecule type" value="Genomic_DNA"/>
</dbReference>
<dbReference type="OrthoDB" id="3934656at2759"/>
<dbReference type="SUPFAM" id="SSF48264">
    <property type="entry name" value="Cytochrome P450"/>
    <property type="match status" value="1"/>
</dbReference>
<dbReference type="GO" id="GO:0008168">
    <property type="term" value="F:methyltransferase activity"/>
    <property type="evidence" value="ECO:0007669"/>
    <property type="project" value="UniProtKB-KW"/>
</dbReference>
<gene>
    <name evidence="1" type="ORF">GTA08_BOTSDO06472</name>
</gene>
<keyword evidence="2" id="KW-1185">Reference proteome</keyword>
<reference evidence="1" key="1">
    <citation type="submission" date="2020-04" db="EMBL/GenBank/DDBJ databases">
        <title>Genome Assembly and Annotation of Botryosphaeria dothidea sdau 11-99, a Latent Pathogen of Apple Fruit Ring Rot in China.</title>
        <authorList>
            <person name="Yu C."/>
            <person name="Diao Y."/>
            <person name="Lu Q."/>
            <person name="Zhao J."/>
            <person name="Cui S."/>
            <person name="Peng C."/>
            <person name="He B."/>
            <person name="Liu H."/>
        </authorList>
    </citation>
    <scope>NUCLEOTIDE SEQUENCE [LARGE SCALE GENOMIC DNA]</scope>
    <source>
        <strain evidence="1">Sdau11-99</strain>
    </source>
</reference>
<evidence type="ECO:0000313" key="2">
    <source>
        <dbReference type="Proteomes" id="UP000572817"/>
    </source>
</evidence>
<dbReference type="GO" id="GO:0016705">
    <property type="term" value="F:oxidoreductase activity, acting on paired donors, with incorporation or reduction of molecular oxygen"/>
    <property type="evidence" value="ECO:0007669"/>
    <property type="project" value="InterPro"/>
</dbReference>
<dbReference type="GO" id="GO:0004497">
    <property type="term" value="F:monooxygenase activity"/>
    <property type="evidence" value="ECO:0007669"/>
    <property type="project" value="InterPro"/>
</dbReference>
<dbReference type="CDD" id="cd11060">
    <property type="entry name" value="CYP57A1-like"/>
    <property type="match status" value="1"/>
</dbReference>
<protein>
    <submittedName>
        <fullName evidence="1">Pisatin demethylase</fullName>
    </submittedName>
</protein>
<dbReference type="GO" id="GO:0005506">
    <property type="term" value="F:iron ion binding"/>
    <property type="evidence" value="ECO:0007669"/>
    <property type="project" value="InterPro"/>
</dbReference>
<dbReference type="AlphaFoldDB" id="A0A8H4N369"/>
<dbReference type="InterPro" id="IPR036396">
    <property type="entry name" value="Cyt_P450_sf"/>
</dbReference>
<dbReference type="GO" id="GO:0020037">
    <property type="term" value="F:heme binding"/>
    <property type="evidence" value="ECO:0007669"/>
    <property type="project" value="InterPro"/>
</dbReference>
<evidence type="ECO:0000313" key="1">
    <source>
        <dbReference type="EMBL" id="KAF4305428.1"/>
    </source>
</evidence>
<dbReference type="PANTHER" id="PTHR24305:SF229">
    <property type="entry name" value="P450, PUTATIVE (EUROFUNG)-RELATED"/>
    <property type="match status" value="1"/>
</dbReference>
<accession>A0A8H4N369</accession>